<feature type="coiled-coil region" evidence="1">
    <location>
        <begin position="75"/>
        <end position="102"/>
    </location>
</feature>
<dbReference type="OrthoDB" id="185884at2759"/>
<sequence>MDEGLLHKKLRTLEQQRAQSDDLNALLTREGGLNESQYMTCKNLKAAVAVSKQPGFFEYHKHSAEVQRAYDRKTCNQMVKKIARTQQDLDAIEEDIRAREAARLKSLELRDPTLTSFDQWFQQFGRPQNMPQRFYSTFDDNKKIYGGTHHHRAFRSNARTMKLGSGLK</sequence>
<evidence type="ECO:0000256" key="1">
    <source>
        <dbReference type="SAM" id="Coils"/>
    </source>
</evidence>
<dbReference type="AlphaFoldDB" id="A0A8J2SSX9"/>
<dbReference type="Proteomes" id="UP000789595">
    <property type="component" value="Unassembled WGS sequence"/>
</dbReference>
<gene>
    <name evidence="2" type="ORF">PECAL_4P09940</name>
</gene>
<name>A0A8J2SSX9_9STRA</name>
<evidence type="ECO:0000313" key="2">
    <source>
        <dbReference type="EMBL" id="CAH0373757.1"/>
    </source>
</evidence>
<keyword evidence="1" id="KW-0175">Coiled coil</keyword>
<evidence type="ECO:0000313" key="3">
    <source>
        <dbReference type="Proteomes" id="UP000789595"/>
    </source>
</evidence>
<proteinExistence type="predicted"/>
<comment type="caution">
    <text evidence="2">The sequence shown here is derived from an EMBL/GenBank/DDBJ whole genome shotgun (WGS) entry which is preliminary data.</text>
</comment>
<organism evidence="2 3">
    <name type="scientific">Pelagomonas calceolata</name>
    <dbReference type="NCBI Taxonomy" id="35677"/>
    <lineage>
        <taxon>Eukaryota</taxon>
        <taxon>Sar</taxon>
        <taxon>Stramenopiles</taxon>
        <taxon>Ochrophyta</taxon>
        <taxon>Pelagophyceae</taxon>
        <taxon>Pelagomonadales</taxon>
        <taxon>Pelagomonadaceae</taxon>
        <taxon>Pelagomonas</taxon>
    </lineage>
</organism>
<reference evidence="2" key="1">
    <citation type="submission" date="2021-11" db="EMBL/GenBank/DDBJ databases">
        <authorList>
            <consortium name="Genoscope - CEA"/>
            <person name="William W."/>
        </authorList>
    </citation>
    <scope>NUCLEOTIDE SEQUENCE</scope>
</reference>
<protein>
    <submittedName>
        <fullName evidence="2">Uncharacterized protein</fullName>
    </submittedName>
</protein>
<dbReference type="EMBL" id="CAKKNE010000004">
    <property type="protein sequence ID" value="CAH0373757.1"/>
    <property type="molecule type" value="Genomic_DNA"/>
</dbReference>
<accession>A0A8J2SSX9</accession>
<keyword evidence="3" id="KW-1185">Reference proteome</keyword>